<dbReference type="EMBL" id="BTGD01000025">
    <property type="protein sequence ID" value="GMM58555.1"/>
    <property type="molecule type" value="Genomic_DNA"/>
</dbReference>
<dbReference type="InterPro" id="IPR001878">
    <property type="entry name" value="Znf_CCHC"/>
</dbReference>
<proteinExistence type="predicted"/>
<dbReference type="Pfam" id="PF00098">
    <property type="entry name" value="zf-CCHC"/>
    <property type="match status" value="1"/>
</dbReference>
<evidence type="ECO:0000313" key="5">
    <source>
        <dbReference type="Proteomes" id="UP001377567"/>
    </source>
</evidence>
<gene>
    <name evidence="4" type="ORF">DAKH74_051720</name>
</gene>
<feature type="domain" description="CCHC-type" evidence="3">
    <location>
        <begin position="381"/>
        <end position="397"/>
    </location>
</feature>
<keyword evidence="1" id="KW-0863">Zinc-finger</keyword>
<keyword evidence="5" id="KW-1185">Reference proteome</keyword>
<dbReference type="GO" id="GO:0003676">
    <property type="term" value="F:nucleic acid binding"/>
    <property type="evidence" value="ECO:0007669"/>
    <property type="project" value="InterPro"/>
</dbReference>
<dbReference type="PROSITE" id="PS50158">
    <property type="entry name" value="ZF_CCHC"/>
    <property type="match status" value="1"/>
</dbReference>
<dbReference type="SUPFAM" id="SSF57756">
    <property type="entry name" value="Retrovirus zinc finger-like domains"/>
    <property type="match status" value="1"/>
</dbReference>
<comment type="caution">
    <text evidence="4">The sequence shown here is derived from an EMBL/GenBank/DDBJ whole genome shotgun (WGS) entry which is preliminary data.</text>
</comment>
<reference evidence="4 5" key="1">
    <citation type="journal article" date="2023" name="Elife">
        <title>Identification of key yeast species and microbe-microbe interactions impacting larval growth of Drosophila in the wild.</title>
        <authorList>
            <person name="Mure A."/>
            <person name="Sugiura Y."/>
            <person name="Maeda R."/>
            <person name="Honda K."/>
            <person name="Sakurai N."/>
            <person name="Takahashi Y."/>
            <person name="Watada M."/>
            <person name="Katoh T."/>
            <person name="Gotoh A."/>
            <person name="Gotoh Y."/>
            <person name="Taniguchi I."/>
            <person name="Nakamura K."/>
            <person name="Hayashi T."/>
            <person name="Katayama T."/>
            <person name="Uemura T."/>
            <person name="Hattori Y."/>
        </authorList>
    </citation>
    <scope>NUCLEOTIDE SEQUENCE [LARGE SCALE GENOMIC DNA]</scope>
    <source>
        <strain evidence="4 5">KH-74</strain>
    </source>
</reference>
<name>A0AAV5S3W7_MAUHU</name>
<feature type="compositionally biased region" description="Low complexity" evidence="2">
    <location>
        <begin position="26"/>
        <end position="72"/>
    </location>
</feature>
<feature type="region of interest" description="Disordered" evidence="2">
    <location>
        <begin position="334"/>
        <end position="400"/>
    </location>
</feature>
<evidence type="ECO:0000313" key="4">
    <source>
        <dbReference type="EMBL" id="GMM58555.1"/>
    </source>
</evidence>
<keyword evidence="1" id="KW-0862">Zinc</keyword>
<dbReference type="GO" id="GO:0008270">
    <property type="term" value="F:zinc ion binding"/>
    <property type="evidence" value="ECO:0007669"/>
    <property type="project" value="UniProtKB-KW"/>
</dbReference>
<feature type="region of interest" description="Disordered" evidence="2">
    <location>
        <begin position="1"/>
        <end position="72"/>
    </location>
</feature>
<feature type="region of interest" description="Disordered" evidence="2">
    <location>
        <begin position="118"/>
        <end position="137"/>
    </location>
</feature>
<sequence length="400" mass="43704">MTSQNMESHEGEDTRTPAVTENAAPETVVTENATTETAVTENATTEKATTETGVTENAATVPNATANAATPAIPAGVGEKKLPATDTPAAVAQAPLLGLSDEMAAQLFAMLQERQAAKTQSETTATKAAPPKEKETDAEATTLKLLAEAKDPLATQAPKLPIYDGTEYWDTKNGWFAWVKKVRNMARNYTVTLTEPAVLELGRRSMTGEALDVWLDFHDKVKTIEELGPYMMALMGETPLVDTLQKIINLRFKGDLPAHEAEFQRYMLTITPEQLSLDRLAAILYGLSFGDSQEVIWKMVGDATKSFKATRAAARLAKAELGQKYRASLEKEVLESAARRKRRQDSRSEHGSAAKSDYKRRRPTDNDTKSPANTTPVGPPRCFNCNRTGHFANECPEAKN</sequence>
<dbReference type="Gene3D" id="4.10.60.10">
    <property type="entry name" value="Zinc finger, CCHC-type"/>
    <property type="match status" value="1"/>
</dbReference>
<evidence type="ECO:0000256" key="2">
    <source>
        <dbReference type="SAM" id="MobiDB-lite"/>
    </source>
</evidence>
<protein>
    <recommendedName>
        <fullName evidence="3">CCHC-type domain-containing protein</fullName>
    </recommendedName>
</protein>
<organism evidence="4 5">
    <name type="scientific">Maudiozyma humilis</name>
    <name type="common">Sour dough yeast</name>
    <name type="synonym">Kazachstania humilis</name>
    <dbReference type="NCBI Taxonomy" id="51915"/>
    <lineage>
        <taxon>Eukaryota</taxon>
        <taxon>Fungi</taxon>
        <taxon>Dikarya</taxon>
        <taxon>Ascomycota</taxon>
        <taxon>Saccharomycotina</taxon>
        <taxon>Saccharomycetes</taxon>
        <taxon>Saccharomycetales</taxon>
        <taxon>Saccharomycetaceae</taxon>
        <taxon>Maudiozyma</taxon>
    </lineage>
</organism>
<accession>A0AAV5S3W7</accession>
<evidence type="ECO:0000259" key="3">
    <source>
        <dbReference type="PROSITE" id="PS50158"/>
    </source>
</evidence>
<dbReference type="Proteomes" id="UP001377567">
    <property type="component" value="Unassembled WGS sequence"/>
</dbReference>
<dbReference type="AlphaFoldDB" id="A0AAV5S3W7"/>
<keyword evidence="1" id="KW-0479">Metal-binding</keyword>
<evidence type="ECO:0000256" key="1">
    <source>
        <dbReference type="PROSITE-ProRule" id="PRU00047"/>
    </source>
</evidence>
<dbReference type="SMART" id="SM00343">
    <property type="entry name" value="ZnF_C2HC"/>
    <property type="match status" value="1"/>
</dbReference>
<dbReference type="InterPro" id="IPR036875">
    <property type="entry name" value="Znf_CCHC_sf"/>
</dbReference>